<comment type="similarity">
    <text evidence="3 11">Belongs to the CobT family.</text>
</comment>
<keyword evidence="7 11" id="KW-0328">Glycosyltransferase</keyword>
<dbReference type="PANTHER" id="PTHR43463:SF1">
    <property type="entry name" value="NICOTINATE-NUCLEOTIDE--DIMETHYLBENZIMIDAZOLE PHOSPHORIBOSYLTRANSFERASE"/>
    <property type="match status" value="1"/>
</dbReference>
<dbReference type="InterPro" id="IPR017846">
    <property type="entry name" value="Nict_dMeBzImd_PRibTrfase_bact"/>
</dbReference>
<gene>
    <name evidence="11" type="primary">cobT</name>
    <name evidence="12" type="ORF">HKBW3S06_00475</name>
</gene>
<dbReference type="AlphaFoldDB" id="A0A6V8NLL4"/>
<evidence type="ECO:0000256" key="6">
    <source>
        <dbReference type="ARBA" id="ARBA00022573"/>
    </source>
</evidence>
<feature type="active site" description="Proton acceptor" evidence="11">
    <location>
        <position position="318"/>
    </location>
</feature>
<dbReference type="NCBIfam" id="NF000996">
    <property type="entry name" value="PRK00105.1"/>
    <property type="match status" value="1"/>
</dbReference>
<proteinExistence type="inferred from homology"/>
<sequence length="363" mass="37844">MQKVLDVMTKIGHLDERAMQTAQARQDTLTKPAGSLGRLEELSVRVAGITGNPLPKIVYKVILTMAADHGVVAEGVSAYPQKVTPQMVYNFLRGGAAINVLARHVGARVVVVDMGVAADLEPHPALVDKKIAYGTQNMATGPAMTREEAIRALEAGIEIVEEQLARGMDILATGDMGIGNTTPSSAIVAAITGRPAAEVTGRGTGIDDTQLKKKIAIIEQVLEVNRPDPEDPLDVLAKVGGLEIGGLTGAILAGAAHRIPVVIDGFISGAAAVLAIKLCPKVQDFLIASHCSVEIGHQIVLQHVGLKPLMNMDLRLGEGTGAALGIGIVEASLKILAEMTTFAEAGVAEKKGEADASRSAAHR</sequence>
<evidence type="ECO:0000256" key="2">
    <source>
        <dbReference type="ARBA" id="ARBA00005049"/>
    </source>
</evidence>
<dbReference type="UniPathway" id="UPA00061">
    <property type="reaction ID" value="UER00516"/>
</dbReference>
<dbReference type="GO" id="GO:0008939">
    <property type="term" value="F:nicotinate-nucleotide-dimethylbenzimidazole phosphoribosyltransferase activity"/>
    <property type="evidence" value="ECO:0007669"/>
    <property type="project" value="UniProtKB-UniRule"/>
</dbReference>
<evidence type="ECO:0000256" key="1">
    <source>
        <dbReference type="ARBA" id="ARBA00002197"/>
    </source>
</evidence>
<dbReference type="Proteomes" id="UP000580051">
    <property type="component" value="Unassembled WGS sequence"/>
</dbReference>
<evidence type="ECO:0000313" key="12">
    <source>
        <dbReference type="EMBL" id="GFP21249.1"/>
    </source>
</evidence>
<evidence type="ECO:0000256" key="7">
    <source>
        <dbReference type="ARBA" id="ARBA00022676"/>
    </source>
</evidence>
<comment type="caution">
    <text evidence="12">The sequence shown here is derived from an EMBL/GenBank/DDBJ whole genome shotgun (WGS) entry which is preliminary data.</text>
</comment>
<comment type="pathway">
    <text evidence="2 11">Nucleoside biosynthesis; alpha-ribazole biosynthesis; alpha-ribazole from 5,6-dimethylbenzimidazole: step 1/2.</text>
</comment>
<comment type="function">
    <text evidence="1 11">Catalyzes the synthesis of alpha-ribazole-5'-phosphate from nicotinate mononucleotide (NAMN) and 5,6-dimethylbenzimidazole (DMB).</text>
</comment>
<organism evidence="12 13">
    <name type="scientific">Candidatus Hakubella thermalkaliphila</name>
    <dbReference type="NCBI Taxonomy" id="2754717"/>
    <lineage>
        <taxon>Bacteria</taxon>
        <taxon>Bacillati</taxon>
        <taxon>Actinomycetota</taxon>
        <taxon>Actinomycetota incertae sedis</taxon>
        <taxon>Candidatus Hakubellales</taxon>
        <taxon>Candidatus Hakubellaceae</taxon>
        <taxon>Candidatus Hakubella</taxon>
    </lineage>
</organism>
<evidence type="ECO:0000256" key="11">
    <source>
        <dbReference type="HAMAP-Rule" id="MF_00230"/>
    </source>
</evidence>
<dbReference type="Pfam" id="PF02277">
    <property type="entry name" value="DBI_PRT"/>
    <property type="match status" value="1"/>
</dbReference>
<dbReference type="PANTHER" id="PTHR43463">
    <property type="entry name" value="NICOTINATE-NUCLEOTIDE--DIMETHYLBENZIMIDAZOLE PHOSPHORIBOSYLTRANSFERASE"/>
    <property type="match status" value="1"/>
</dbReference>
<dbReference type="EMBL" id="BLRV01000028">
    <property type="protein sequence ID" value="GFP21249.1"/>
    <property type="molecule type" value="Genomic_DNA"/>
</dbReference>
<keyword evidence="6 11" id="KW-0169">Cobalamin biosynthesis</keyword>
<dbReference type="HAMAP" id="MF_00230">
    <property type="entry name" value="CobT"/>
    <property type="match status" value="1"/>
</dbReference>
<accession>A0A6V8NLL4</accession>
<evidence type="ECO:0000256" key="4">
    <source>
        <dbReference type="ARBA" id="ARBA00011991"/>
    </source>
</evidence>
<dbReference type="InterPro" id="IPR023195">
    <property type="entry name" value="Nict_dMeBzImd_PRibTrfase_N"/>
</dbReference>
<keyword evidence="8 11" id="KW-0808">Transferase</keyword>
<name>A0A6V8NLL4_9ACTN</name>
<evidence type="ECO:0000256" key="3">
    <source>
        <dbReference type="ARBA" id="ARBA00007110"/>
    </source>
</evidence>
<evidence type="ECO:0000256" key="10">
    <source>
        <dbReference type="ARBA" id="ARBA00047340"/>
    </source>
</evidence>
<evidence type="ECO:0000313" key="13">
    <source>
        <dbReference type="Proteomes" id="UP000580051"/>
    </source>
</evidence>
<dbReference type="EC" id="2.4.2.21" evidence="4 11"/>
<dbReference type="InterPro" id="IPR036087">
    <property type="entry name" value="Nict_dMeBzImd_PRibTrfase_sf"/>
</dbReference>
<dbReference type="FunFam" id="3.40.50.10210:FF:000001">
    <property type="entry name" value="Nicotinate-nucleotide--dimethylbenzimidazole phosphoribosyltransferase"/>
    <property type="match status" value="1"/>
</dbReference>
<comment type="catalytic activity">
    <reaction evidence="10 11">
        <text>5,6-dimethylbenzimidazole + nicotinate beta-D-ribonucleotide = alpha-ribazole 5'-phosphate + nicotinate + H(+)</text>
        <dbReference type="Rhea" id="RHEA:11196"/>
        <dbReference type="ChEBI" id="CHEBI:15378"/>
        <dbReference type="ChEBI" id="CHEBI:15890"/>
        <dbReference type="ChEBI" id="CHEBI:32544"/>
        <dbReference type="ChEBI" id="CHEBI:57502"/>
        <dbReference type="ChEBI" id="CHEBI:57918"/>
        <dbReference type="EC" id="2.4.2.21"/>
    </reaction>
</comment>
<dbReference type="Gene3D" id="3.40.50.10210">
    <property type="match status" value="1"/>
</dbReference>
<dbReference type="InterPro" id="IPR003200">
    <property type="entry name" value="Nict_dMeBzImd_PRibTrfase"/>
</dbReference>
<dbReference type="GO" id="GO:0009236">
    <property type="term" value="P:cobalamin biosynthetic process"/>
    <property type="evidence" value="ECO:0007669"/>
    <property type="project" value="UniProtKB-UniRule"/>
</dbReference>
<evidence type="ECO:0000256" key="5">
    <source>
        <dbReference type="ARBA" id="ARBA00015486"/>
    </source>
</evidence>
<dbReference type="NCBIfam" id="TIGR03160">
    <property type="entry name" value="cobT_DBIPRT"/>
    <property type="match status" value="1"/>
</dbReference>
<evidence type="ECO:0000256" key="8">
    <source>
        <dbReference type="ARBA" id="ARBA00022679"/>
    </source>
</evidence>
<protein>
    <recommendedName>
        <fullName evidence="5 11">Nicotinate-nucleotide--dimethylbenzimidazole phosphoribosyltransferase</fullName>
        <shortName evidence="11">NN:DBI PRT</shortName>
        <ecNumber evidence="4 11">2.4.2.21</ecNumber>
    </recommendedName>
    <alternativeName>
        <fullName evidence="9 11">N(1)-alpha-phosphoribosyltransferase</fullName>
    </alternativeName>
</protein>
<reference evidence="12 13" key="1">
    <citation type="journal article" date="2020" name="Front. Microbiol.">
        <title>Single-cell genomics of novel Actinobacteria with the Wood-Ljungdahl pathway discovered in a serpentinizing system.</title>
        <authorList>
            <person name="Merino N."/>
            <person name="Kawai M."/>
            <person name="Boyd E.S."/>
            <person name="Colman D.R."/>
            <person name="McGlynn S.E."/>
            <person name="Nealson K.H."/>
            <person name="Kurokawa K."/>
            <person name="Hongoh Y."/>
        </authorList>
    </citation>
    <scope>NUCLEOTIDE SEQUENCE [LARGE SCALE GENOMIC DNA]</scope>
    <source>
        <strain evidence="12 13">S06</strain>
    </source>
</reference>
<dbReference type="CDD" id="cd02439">
    <property type="entry name" value="DMB-PRT_CobT"/>
    <property type="match status" value="1"/>
</dbReference>
<dbReference type="SUPFAM" id="SSF52733">
    <property type="entry name" value="Nicotinate mononucleotide:5,6-dimethylbenzimidazole phosphoribosyltransferase (CobT)"/>
    <property type="match status" value="1"/>
</dbReference>
<dbReference type="RefSeq" id="WP_176226383.1">
    <property type="nucleotide sequence ID" value="NZ_BLRV01000028.1"/>
</dbReference>
<dbReference type="Gene3D" id="1.10.1610.10">
    <property type="match status" value="1"/>
</dbReference>
<evidence type="ECO:0000256" key="9">
    <source>
        <dbReference type="ARBA" id="ARBA00030686"/>
    </source>
</evidence>